<dbReference type="Proteomes" id="UP000039324">
    <property type="component" value="Unassembled WGS sequence"/>
</dbReference>
<accession>A0A0G4IWH0</accession>
<evidence type="ECO:0000256" key="2">
    <source>
        <dbReference type="ARBA" id="ARBA00007337"/>
    </source>
</evidence>
<dbReference type="GO" id="GO:0003723">
    <property type="term" value="F:RNA binding"/>
    <property type="evidence" value="ECO:0007669"/>
    <property type="project" value="UniProtKB-UniRule"/>
</dbReference>
<keyword evidence="9" id="KW-0496">Mitochondrion</keyword>
<evidence type="ECO:0000256" key="4">
    <source>
        <dbReference type="ARBA" id="ARBA00023242"/>
    </source>
</evidence>
<dbReference type="EMBL" id="OVEO01000007">
    <property type="protein sequence ID" value="SPQ97442.1"/>
    <property type="molecule type" value="Genomic_DNA"/>
</dbReference>
<reference evidence="8 10" key="1">
    <citation type="submission" date="2015-02" db="EMBL/GenBank/DDBJ databases">
        <authorList>
            <person name="Chooi Y.-H."/>
        </authorList>
    </citation>
    <scope>NUCLEOTIDE SEQUENCE [LARGE SCALE GENOMIC DNA]</scope>
    <source>
        <strain evidence="8">E3</strain>
    </source>
</reference>
<comment type="function">
    <text evidence="6">Required for ribosome biogenesis. Part of a complex which catalyzes pseudouridylation of rRNA. This involves the isomerization of uridine such that the ribose is subsequently attached to C5, instead of the normal N1. Pseudouridine ('psi') residues may serve to stabilize the conformation of rRNAs.</text>
</comment>
<keyword evidence="10" id="KW-1185">Reference proteome</keyword>
<evidence type="ECO:0000256" key="1">
    <source>
        <dbReference type="ARBA" id="ARBA00004604"/>
    </source>
</evidence>
<keyword evidence="5 6" id="KW-0687">Ribonucleoprotein</keyword>
<gene>
    <name evidence="8" type="ORF">PBRA_001342</name>
    <name evidence="9" type="ORF">PLBR_LOCUS4657</name>
</gene>
<evidence type="ECO:0000313" key="10">
    <source>
        <dbReference type="Proteomes" id="UP000039324"/>
    </source>
</evidence>
<protein>
    <recommendedName>
        <fullName evidence="6">H/ACA ribonucleoprotein complex subunit 2</fullName>
    </recommendedName>
    <alternativeName>
        <fullName evidence="6">Nucleolar protein family A member 2</fullName>
    </alternativeName>
</protein>
<dbReference type="EMBL" id="CDSF01000090">
    <property type="protein sequence ID" value="CEO99436.1"/>
    <property type="molecule type" value="Genomic_DNA"/>
</dbReference>
<dbReference type="PANTHER" id="PTHR23105">
    <property type="entry name" value="RIBOSOMAL PROTEIN L7AE FAMILY MEMBER"/>
    <property type="match status" value="1"/>
</dbReference>
<dbReference type="STRING" id="37360.A0A0G4IWH0"/>
<evidence type="ECO:0000256" key="3">
    <source>
        <dbReference type="ARBA" id="ARBA00022884"/>
    </source>
</evidence>
<evidence type="ECO:0000313" key="8">
    <source>
        <dbReference type="EMBL" id="CEO99436.1"/>
    </source>
</evidence>
<keyword evidence="4 6" id="KW-0539">Nucleus</keyword>
<feature type="domain" description="Ribosomal protein eL8/eL30/eS12/Gadd45" evidence="7">
    <location>
        <begin position="59"/>
        <end position="146"/>
    </location>
</feature>
<evidence type="ECO:0000256" key="6">
    <source>
        <dbReference type="RuleBase" id="RU366039"/>
    </source>
</evidence>
<dbReference type="InterPro" id="IPR004038">
    <property type="entry name" value="Ribosomal_eL8/eL30/eS12/Gad45"/>
</dbReference>
<dbReference type="SUPFAM" id="SSF55315">
    <property type="entry name" value="L30e-like"/>
    <property type="match status" value="1"/>
</dbReference>
<reference evidence="9 11" key="2">
    <citation type="submission" date="2018-03" db="EMBL/GenBank/DDBJ databases">
        <authorList>
            <person name="Fogelqvist J."/>
        </authorList>
    </citation>
    <scope>NUCLEOTIDE SEQUENCE [LARGE SCALE GENOMIC DNA]</scope>
</reference>
<dbReference type="PRINTS" id="PR00881">
    <property type="entry name" value="L7ARS6FAMILY"/>
</dbReference>
<organism evidence="8 10">
    <name type="scientific">Plasmodiophora brassicae</name>
    <name type="common">Clubroot disease agent</name>
    <dbReference type="NCBI Taxonomy" id="37360"/>
    <lineage>
        <taxon>Eukaryota</taxon>
        <taxon>Sar</taxon>
        <taxon>Rhizaria</taxon>
        <taxon>Endomyxa</taxon>
        <taxon>Phytomyxea</taxon>
        <taxon>Plasmodiophorida</taxon>
        <taxon>Plasmodiophoridae</taxon>
        <taxon>Plasmodiophora</taxon>
    </lineage>
</organism>
<dbReference type="GO" id="GO:0031120">
    <property type="term" value="P:snRNA pseudouridine synthesis"/>
    <property type="evidence" value="ECO:0007669"/>
    <property type="project" value="UniProtKB-UniRule"/>
</dbReference>
<dbReference type="Pfam" id="PF01248">
    <property type="entry name" value="Ribosomal_L7Ae"/>
    <property type="match status" value="1"/>
</dbReference>
<dbReference type="GO" id="GO:0031429">
    <property type="term" value="C:box H/ACA snoRNP complex"/>
    <property type="evidence" value="ECO:0007669"/>
    <property type="project" value="UniProtKB-UniRule"/>
</dbReference>
<dbReference type="GO" id="GO:0000398">
    <property type="term" value="P:mRNA splicing, via spliceosome"/>
    <property type="evidence" value="ECO:0007669"/>
    <property type="project" value="UniProtKB-UniRule"/>
</dbReference>
<proteinExistence type="inferred from homology"/>
<dbReference type="InterPro" id="IPR029064">
    <property type="entry name" value="Ribosomal_eL30-like_sf"/>
</dbReference>
<dbReference type="InterPro" id="IPR002415">
    <property type="entry name" value="H/ACA_rnp_Nhp2-like"/>
</dbReference>
<keyword evidence="3 6" id="KW-0694">RNA-binding</keyword>
<dbReference type="PRINTS" id="PR00883">
    <property type="entry name" value="NUCLEARHMG"/>
</dbReference>
<evidence type="ECO:0000313" key="9">
    <source>
        <dbReference type="EMBL" id="SPQ97442.1"/>
    </source>
</evidence>
<evidence type="ECO:0000313" key="11">
    <source>
        <dbReference type="Proteomes" id="UP000290189"/>
    </source>
</evidence>
<dbReference type="Gene3D" id="3.30.1330.30">
    <property type="match status" value="1"/>
</dbReference>
<dbReference type="InterPro" id="IPR050257">
    <property type="entry name" value="eL8/uL1-like"/>
</dbReference>
<evidence type="ECO:0000256" key="5">
    <source>
        <dbReference type="ARBA" id="ARBA00023274"/>
    </source>
</evidence>
<dbReference type="InterPro" id="IPR018492">
    <property type="entry name" value="Ribosomal_eL8/Nhp2"/>
</dbReference>
<comment type="subcellular location">
    <subcellularLocation>
        <location evidence="1 6">Nucleus</location>
        <location evidence="1 6">Nucleolus</location>
    </subcellularLocation>
</comment>
<dbReference type="OMA" id="EDNYEAR"/>
<name>A0A0G4IWH0_PLABS</name>
<comment type="function">
    <text evidence="6">Common component of the spliceosome and rRNA processing machinery.</text>
</comment>
<dbReference type="AlphaFoldDB" id="A0A0G4IWH0"/>
<dbReference type="Proteomes" id="UP000290189">
    <property type="component" value="Unassembled WGS sequence"/>
</dbReference>
<geneLocation type="mitochondrion" evidence="9"/>
<comment type="similarity">
    <text evidence="2 6">Belongs to the eukaryotic ribosomal protein eL8 family.</text>
</comment>
<sequence>MCRRLASQSVRRCVRSPTDSAAATTVCQPCALPMSTEASGVYLAPIAKPAANDKLTKRCLKLVKKATKSKSVRRGVKEVVKAIRKGEKGVCIMAGNISPIDVISHIPVLCEDNGISYIYVPSKEELGAAGSTKRPTSCVLVKSSGEDASHDEDFRKVQKSIVSLQA</sequence>
<dbReference type="OrthoDB" id="5364946at2759"/>
<evidence type="ECO:0000259" key="7">
    <source>
        <dbReference type="Pfam" id="PF01248"/>
    </source>
</evidence>